<feature type="domain" description="M23ase beta-sheet core" evidence="2">
    <location>
        <begin position="998"/>
        <end position="1095"/>
    </location>
</feature>
<feature type="transmembrane region" description="Helical" evidence="1">
    <location>
        <begin position="675"/>
        <end position="695"/>
    </location>
</feature>
<feature type="transmembrane region" description="Helical" evidence="1">
    <location>
        <begin position="764"/>
        <end position="787"/>
    </location>
</feature>
<feature type="transmembrane region" description="Helical" evidence="1">
    <location>
        <begin position="736"/>
        <end position="758"/>
    </location>
</feature>
<dbReference type="EMBL" id="LCBC01000008">
    <property type="protein sequence ID" value="KKS04195.1"/>
    <property type="molecule type" value="Genomic_DNA"/>
</dbReference>
<dbReference type="Pfam" id="PF01551">
    <property type="entry name" value="Peptidase_M23"/>
    <property type="match status" value="1"/>
</dbReference>
<name>A0A0G0VTN1_9BACT</name>
<keyword evidence="1" id="KW-1133">Transmembrane helix</keyword>
<dbReference type="InterPro" id="IPR011055">
    <property type="entry name" value="Dup_hybrid_motif"/>
</dbReference>
<gene>
    <name evidence="3" type="ORF">UU56_C0008G0002</name>
</gene>
<accession>A0A0G0VTN1</accession>
<dbReference type="AlphaFoldDB" id="A0A0G0VTN1"/>
<dbReference type="Proteomes" id="UP000034493">
    <property type="component" value="Unassembled WGS sequence"/>
</dbReference>
<dbReference type="GO" id="GO:0004222">
    <property type="term" value="F:metalloendopeptidase activity"/>
    <property type="evidence" value="ECO:0007669"/>
    <property type="project" value="TreeGrafter"/>
</dbReference>
<dbReference type="SUPFAM" id="SSF51261">
    <property type="entry name" value="Duplicated hybrid motif"/>
    <property type="match status" value="1"/>
</dbReference>
<sequence length="1108" mass="116572">MAQKIKKLQVADRPKIDWFPTSPTEKDPRIQQIKDELVADWEKSNGPGIQEGKLQPQFQEFLYGNPQKKIPSLEEKTIELFRQRFPESQTTINEAVVPKIAPASRSAPLKTTRGKVSALGVLAELESIEPILRKHQQEVAPKLSQSLQQKVEEILPKIGARGLDKNQIPTIAQEIAAETARETLENVAKIQDISQINQVLADSLTQSIIAHPQIAEVKTSEGKLYEQVSNQTQDIAQANQPDLEKTAVLGAISQIAELKKPDQQALEFISDQVEQTVETQAPLTPPEERSYLTGALGTYLATYVDNFEEKLAPSLAGGQVPSFDQLQKIKDVAHNQTVAQVDVNFTKSKEGKIIDAKIGFKPLVEHISSVMGLKPLSAVKAESLGLGSAQPKALTFAKAAGTTGFGVGLILNSPPRQVEAYHSLLAYDKPRLDKSMDQLAGKIKMLKERKALTYRDRKDLLAYQRQLDNFNRARSFSIRQPKRFKTYLAYFQSLPVGKRLNWASQSAWATTEAFLGQYRGVTVPKSLAANPVILSGRTFGSLSFGLGPGNFHVGLPRPQMLGMSKSLAARASIGLLAAGIATGILGRIAKGSAAAFGALFLYMLGLGQAAATGFVIGAGFIGGSVGGVAGGLIALGIASGSSTMVSMGVGAGIGGIIGGYVGATVGGTIGTAIGTGLAVLTGGLTTPLIPVFTIVGTTVGMAVGTVVGALAGTAIGYLFGNYVLPAFRGVFDTISASLSGTAGVSAGGILGAIGSFFTGAAATIWGGITGAGGAILGGLSAAGNFIVGGLASLTVPASMVAIPVVGGISAVAIGGTIVGIVTATSFFSAETDLPTTPGENQFVSVEKLASAPALAITPQRTIQFPYKELPQTLKFNVKIKAKANLTNVVCSEKTTLTKKDGTTERISLSPAPPCPSDFTQDQEFTFSQTVTIPQESKYQDSQVINTFSVNGTSDSTSFNVSATATVSIGNPPQCAPNAVPIKDPWKLTSDFGPGHPLGVDIADSTGRPIFSTFPCTTTVIHAGWLDPRGSDGYGYAVILQSGRYETISGHMDEITVNVGDQISPYGEIGPLGNTGLSSGPHIHYEVHVDGVIANPHDYGIPYKPLNEY</sequence>
<feature type="transmembrane region" description="Helical" evidence="1">
    <location>
        <begin position="799"/>
        <end position="827"/>
    </location>
</feature>
<dbReference type="InterPro" id="IPR050570">
    <property type="entry name" value="Cell_wall_metabolism_enzyme"/>
</dbReference>
<organism evidence="3 4">
    <name type="scientific">Candidatus Curtissbacteria bacterium GW2011_GWA2_41_24</name>
    <dbReference type="NCBI Taxonomy" id="1618411"/>
    <lineage>
        <taxon>Bacteria</taxon>
        <taxon>Candidatus Curtissiibacteriota</taxon>
    </lineage>
</organism>
<feature type="transmembrane region" description="Helical" evidence="1">
    <location>
        <begin position="591"/>
        <end position="607"/>
    </location>
</feature>
<feature type="transmembrane region" description="Helical" evidence="1">
    <location>
        <begin position="567"/>
        <end position="585"/>
    </location>
</feature>
<dbReference type="InterPro" id="IPR016047">
    <property type="entry name" value="M23ase_b-sheet_dom"/>
</dbReference>
<protein>
    <submittedName>
        <fullName evidence="3">Conserved hypothetical membrane protein, IniB</fullName>
    </submittedName>
</protein>
<comment type="caution">
    <text evidence="3">The sequence shown here is derived from an EMBL/GenBank/DDBJ whole genome shotgun (WGS) entry which is preliminary data.</text>
</comment>
<reference evidence="3 4" key="1">
    <citation type="journal article" date="2015" name="Nature">
        <title>rRNA introns, odd ribosomes, and small enigmatic genomes across a large radiation of phyla.</title>
        <authorList>
            <person name="Brown C.T."/>
            <person name="Hug L.A."/>
            <person name="Thomas B.C."/>
            <person name="Sharon I."/>
            <person name="Castelle C.J."/>
            <person name="Singh A."/>
            <person name="Wilkins M.J."/>
            <person name="Williams K.H."/>
            <person name="Banfield J.F."/>
        </authorList>
    </citation>
    <scope>NUCLEOTIDE SEQUENCE [LARGE SCALE GENOMIC DNA]</scope>
</reference>
<feature type="transmembrane region" description="Helical" evidence="1">
    <location>
        <begin position="614"/>
        <end position="638"/>
    </location>
</feature>
<dbReference type="CDD" id="cd12797">
    <property type="entry name" value="M23_peptidase"/>
    <property type="match status" value="1"/>
</dbReference>
<evidence type="ECO:0000313" key="4">
    <source>
        <dbReference type="Proteomes" id="UP000034493"/>
    </source>
</evidence>
<evidence type="ECO:0000313" key="3">
    <source>
        <dbReference type="EMBL" id="KKS04195.1"/>
    </source>
</evidence>
<keyword evidence="1" id="KW-0812">Transmembrane</keyword>
<evidence type="ECO:0000256" key="1">
    <source>
        <dbReference type="SAM" id="Phobius"/>
    </source>
</evidence>
<dbReference type="PANTHER" id="PTHR21666">
    <property type="entry name" value="PEPTIDASE-RELATED"/>
    <property type="match status" value="1"/>
</dbReference>
<dbReference type="Gene3D" id="2.70.70.10">
    <property type="entry name" value="Glucose Permease (Domain IIA)"/>
    <property type="match status" value="1"/>
</dbReference>
<feature type="transmembrane region" description="Helical" evidence="1">
    <location>
        <begin position="701"/>
        <end position="724"/>
    </location>
</feature>
<keyword evidence="1" id="KW-0472">Membrane</keyword>
<evidence type="ECO:0000259" key="2">
    <source>
        <dbReference type="Pfam" id="PF01551"/>
    </source>
</evidence>
<proteinExistence type="predicted"/>
<feature type="transmembrane region" description="Helical" evidence="1">
    <location>
        <begin position="644"/>
        <end position="663"/>
    </location>
</feature>
<dbReference type="PANTHER" id="PTHR21666:SF270">
    <property type="entry name" value="MUREIN HYDROLASE ACTIVATOR ENVC"/>
    <property type="match status" value="1"/>
</dbReference>